<evidence type="ECO:0000256" key="1">
    <source>
        <dbReference type="SAM" id="MobiDB-lite"/>
    </source>
</evidence>
<name>A0AAN8NM68_9PEZI</name>
<evidence type="ECO:0000313" key="3">
    <source>
        <dbReference type="Proteomes" id="UP001307849"/>
    </source>
</evidence>
<keyword evidence="3" id="KW-1185">Reference proteome</keyword>
<reference evidence="2 3" key="1">
    <citation type="submission" date="2019-10" db="EMBL/GenBank/DDBJ databases">
        <authorList>
            <person name="Palmer J.M."/>
        </authorList>
    </citation>
    <scope>NUCLEOTIDE SEQUENCE [LARGE SCALE GENOMIC DNA]</scope>
    <source>
        <strain evidence="2 3">TWF506</strain>
    </source>
</reference>
<evidence type="ECO:0000313" key="2">
    <source>
        <dbReference type="EMBL" id="KAK6520858.1"/>
    </source>
</evidence>
<accession>A0AAN8NM68</accession>
<dbReference type="AlphaFoldDB" id="A0AAN8NM68"/>
<feature type="compositionally biased region" description="Polar residues" evidence="1">
    <location>
        <begin position="207"/>
        <end position="222"/>
    </location>
</feature>
<organism evidence="2 3">
    <name type="scientific">Arthrobotrys conoides</name>
    <dbReference type="NCBI Taxonomy" id="74498"/>
    <lineage>
        <taxon>Eukaryota</taxon>
        <taxon>Fungi</taxon>
        <taxon>Dikarya</taxon>
        <taxon>Ascomycota</taxon>
        <taxon>Pezizomycotina</taxon>
        <taxon>Orbiliomycetes</taxon>
        <taxon>Orbiliales</taxon>
        <taxon>Orbiliaceae</taxon>
        <taxon>Arthrobotrys</taxon>
    </lineage>
</organism>
<feature type="region of interest" description="Disordered" evidence="1">
    <location>
        <begin position="347"/>
        <end position="372"/>
    </location>
</feature>
<feature type="region of interest" description="Disordered" evidence="1">
    <location>
        <begin position="207"/>
        <end position="275"/>
    </location>
</feature>
<proteinExistence type="predicted"/>
<sequence length="454" mass="48078">MNRITGGTLGNGGTIGVGGGSVGGGTIGSRGGGGSVGGAGGLDTSLRKNFLGGGPVDSERRRESNNNNYNSNNYNSNNSNNLNSNPNPSIFNGRLAPPGMFSQIPDNQSGWPWDYIERLPSPSLENSLGGGGGFSGVSGSGLIKLPQINNNQDQTRLSSPYGGSNPPTVRLSGVQEGIYRNSGQLGSTFSRERKIIPKITTSPVGSSRYVNYSPNKTGNTPGNIGRGGTLMSPHQGPQGDEYEEEEEEEDDSEYGDESYAYRGPGNTGRSPMKQRVSEEVKFTTRNPTPRIVVPPLVDFGRVGAGADRGIGKANINRGTQGVYRTDSDLLPFDLENILSLYTYVDTEDENDNDKNNNNHRNTANQVGGDGTKASCDVTEPDDCNDGVNAREWLPLASQVTRANGNFEVRNPGRIEGASARGGVGTNRAVPTATGYNVASMQYPSMKGPRITVED</sequence>
<dbReference type="EMBL" id="JAVHJM010000001">
    <property type="protein sequence ID" value="KAK6520858.1"/>
    <property type="molecule type" value="Genomic_DNA"/>
</dbReference>
<gene>
    <name evidence="2" type="ORF">TWF506_001101</name>
</gene>
<feature type="compositionally biased region" description="Acidic residues" evidence="1">
    <location>
        <begin position="240"/>
        <end position="256"/>
    </location>
</feature>
<feature type="region of interest" description="Disordered" evidence="1">
    <location>
        <begin position="47"/>
        <end position="106"/>
    </location>
</feature>
<feature type="compositionally biased region" description="Low complexity" evidence="1">
    <location>
        <begin position="65"/>
        <end position="89"/>
    </location>
</feature>
<protein>
    <submittedName>
        <fullName evidence="2">Uncharacterized protein</fullName>
    </submittedName>
</protein>
<comment type="caution">
    <text evidence="2">The sequence shown here is derived from an EMBL/GenBank/DDBJ whole genome shotgun (WGS) entry which is preliminary data.</text>
</comment>
<dbReference type="Proteomes" id="UP001307849">
    <property type="component" value="Unassembled WGS sequence"/>
</dbReference>